<feature type="domain" description="FecR protein" evidence="2">
    <location>
        <begin position="135"/>
        <end position="230"/>
    </location>
</feature>
<dbReference type="PANTHER" id="PTHR30273:SF2">
    <property type="entry name" value="PROTEIN FECR"/>
    <property type="match status" value="1"/>
</dbReference>
<dbReference type="EMBL" id="VLLG01000003">
    <property type="protein sequence ID" value="TWI87986.1"/>
    <property type="molecule type" value="Genomic_DNA"/>
</dbReference>
<proteinExistence type="predicted"/>
<keyword evidence="1" id="KW-0812">Transmembrane</keyword>
<name>A0A562T4K0_CHIJA</name>
<comment type="caution">
    <text evidence="4">The sequence shown here is derived from an EMBL/GenBank/DDBJ whole genome shotgun (WGS) entry which is preliminary data.</text>
</comment>
<evidence type="ECO:0000259" key="3">
    <source>
        <dbReference type="Pfam" id="PF16344"/>
    </source>
</evidence>
<dbReference type="InterPro" id="IPR006860">
    <property type="entry name" value="FecR"/>
</dbReference>
<dbReference type="Pfam" id="PF16344">
    <property type="entry name" value="FecR_C"/>
    <property type="match status" value="1"/>
</dbReference>
<keyword evidence="5" id="KW-1185">Reference proteome</keyword>
<dbReference type="GO" id="GO:0016989">
    <property type="term" value="F:sigma factor antagonist activity"/>
    <property type="evidence" value="ECO:0007669"/>
    <property type="project" value="TreeGrafter"/>
</dbReference>
<dbReference type="FunFam" id="2.60.120.1440:FF:000001">
    <property type="entry name" value="Putative anti-sigma factor"/>
    <property type="match status" value="1"/>
</dbReference>
<evidence type="ECO:0000256" key="1">
    <source>
        <dbReference type="SAM" id="Phobius"/>
    </source>
</evidence>
<dbReference type="PANTHER" id="PTHR30273">
    <property type="entry name" value="PERIPLASMIC SIGNAL SENSOR AND SIGMA FACTOR ACTIVATOR FECR-RELATED"/>
    <property type="match status" value="1"/>
</dbReference>
<evidence type="ECO:0000313" key="5">
    <source>
        <dbReference type="Proteomes" id="UP000316778"/>
    </source>
</evidence>
<dbReference type="AlphaFoldDB" id="A0A562T4K0"/>
<accession>A0A562T4K0</accession>
<dbReference type="RefSeq" id="WP_145712685.1">
    <property type="nucleotide sequence ID" value="NZ_BAAAFY010000001.1"/>
</dbReference>
<dbReference type="Gene3D" id="2.60.120.1440">
    <property type="match status" value="1"/>
</dbReference>
<reference evidence="4 5" key="1">
    <citation type="journal article" date="2013" name="Stand. Genomic Sci.">
        <title>Genomic Encyclopedia of Type Strains, Phase I: The one thousand microbial genomes (KMG-I) project.</title>
        <authorList>
            <person name="Kyrpides N.C."/>
            <person name="Woyke T."/>
            <person name="Eisen J.A."/>
            <person name="Garrity G."/>
            <person name="Lilburn T.G."/>
            <person name="Beck B.J."/>
            <person name="Whitman W.B."/>
            <person name="Hugenholtz P."/>
            <person name="Klenk H.P."/>
        </authorList>
    </citation>
    <scope>NUCLEOTIDE SEQUENCE [LARGE SCALE GENOMIC DNA]</scope>
    <source>
        <strain evidence="4 5">DSM 13484</strain>
    </source>
</reference>
<protein>
    <submittedName>
        <fullName evidence="4">FecR family protein</fullName>
    </submittedName>
</protein>
<dbReference type="InterPro" id="IPR012373">
    <property type="entry name" value="Ferrdict_sens_TM"/>
</dbReference>
<dbReference type="Pfam" id="PF04773">
    <property type="entry name" value="FecR"/>
    <property type="match status" value="1"/>
</dbReference>
<keyword evidence="1" id="KW-0472">Membrane</keyword>
<evidence type="ECO:0000313" key="4">
    <source>
        <dbReference type="EMBL" id="TWI87986.1"/>
    </source>
</evidence>
<gene>
    <name evidence="4" type="ORF">LX66_2060</name>
</gene>
<feature type="domain" description="Protein FecR C-terminal" evidence="3">
    <location>
        <begin position="290"/>
        <end position="358"/>
    </location>
</feature>
<dbReference type="OrthoDB" id="1523735at2"/>
<evidence type="ECO:0000259" key="2">
    <source>
        <dbReference type="Pfam" id="PF04773"/>
    </source>
</evidence>
<feature type="transmembrane region" description="Helical" evidence="1">
    <location>
        <begin position="100"/>
        <end position="118"/>
    </location>
</feature>
<organism evidence="4 5">
    <name type="scientific">Chitinophaga japonensis</name>
    <name type="common">Flexibacter japonensis</name>
    <dbReference type="NCBI Taxonomy" id="104662"/>
    <lineage>
        <taxon>Bacteria</taxon>
        <taxon>Pseudomonadati</taxon>
        <taxon>Bacteroidota</taxon>
        <taxon>Chitinophagia</taxon>
        <taxon>Chitinophagales</taxon>
        <taxon>Chitinophagaceae</taxon>
        <taxon>Chitinophaga</taxon>
    </lineage>
</organism>
<keyword evidence="1" id="KW-1133">Transmembrane helix</keyword>
<dbReference type="Gene3D" id="3.55.50.30">
    <property type="match status" value="1"/>
</dbReference>
<sequence length="360" mass="40435">MKEEKIWELIILKLSGEASPEQEADLEEAMKQSPDLVFPLGILEGIWKSKPGNQLPGTADRFNRHLQRLSNHLSEDVLQYDTAAPASAQPSSRKKLYRRVLLAGAMAACLALGLIMVLHTRHRQEKAPAAAAQHQVYTKKGARSTLHLPDGTEVWLNAGSKVSYENNFAGGAREVTLEGEAFFDVAKDPDRPFIIHTDMIDIRVLGTALNVRAYADEKATETALIRGAVEITLHRSPEKRIVLRPDEKLVVRNDSPALTKPLPIMTLTQVHYLEQDQEPAPMETLWMKNKLVFDDEPLQQVALKLERWYDVKVIIADKALEQVEYSGVFENEDISQVLYALQLTGNFHYTIRGKVITIGQ</sequence>
<dbReference type="Proteomes" id="UP000316778">
    <property type="component" value="Unassembled WGS sequence"/>
</dbReference>
<dbReference type="PIRSF" id="PIRSF018266">
    <property type="entry name" value="FecR"/>
    <property type="match status" value="1"/>
</dbReference>
<dbReference type="InterPro" id="IPR032508">
    <property type="entry name" value="FecR_C"/>
</dbReference>